<protein>
    <submittedName>
        <fullName evidence="2">Uncharacterized protein</fullName>
    </submittedName>
</protein>
<gene>
    <name evidence="2" type="ORF">SAMN02982990_00907</name>
</gene>
<feature type="transmembrane region" description="Helical" evidence="1">
    <location>
        <begin position="6"/>
        <end position="27"/>
    </location>
</feature>
<keyword evidence="1" id="KW-0812">Transmembrane</keyword>
<keyword evidence="3" id="KW-1185">Reference proteome</keyword>
<evidence type="ECO:0000313" key="2">
    <source>
        <dbReference type="EMBL" id="SCZ56670.1"/>
    </source>
</evidence>
<keyword evidence="1" id="KW-1133">Transmembrane helix</keyword>
<evidence type="ECO:0000313" key="3">
    <source>
        <dbReference type="Proteomes" id="UP000183223"/>
    </source>
</evidence>
<dbReference type="Proteomes" id="UP000183223">
    <property type="component" value="Unassembled WGS sequence"/>
</dbReference>
<evidence type="ECO:0000256" key="1">
    <source>
        <dbReference type="SAM" id="Phobius"/>
    </source>
</evidence>
<accession>A0A1G5Q5E6</accession>
<keyword evidence="1" id="KW-0472">Membrane</keyword>
<dbReference type="EMBL" id="FMWJ01000003">
    <property type="protein sequence ID" value="SCZ56670.1"/>
    <property type="molecule type" value="Genomic_DNA"/>
</dbReference>
<organism evidence="2 3">
    <name type="scientific">Photorhabdus luminescens</name>
    <name type="common">Xenorhabdus luminescens</name>
    <dbReference type="NCBI Taxonomy" id="29488"/>
    <lineage>
        <taxon>Bacteria</taxon>
        <taxon>Pseudomonadati</taxon>
        <taxon>Pseudomonadota</taxon>
        <taxon>Gammaproteobacteria</taxon>
        <taxon>Enterobacterales</taxon>
        <taxon>Morganellaceae</taxon>
        <taxon>Photorhabdus</taxon>
    </lineage>
</organism>
<dbReference type="AlphaFoldDB" id="A0A1G5Q5E6"/>
<proteinExistence type="predicted"/>
<name>A0A1G5Q5E6_PHOLU</name>
<sequence>MNRSTIAIMLIFYILFIILLVVSIAIYKINQRKMDKIIELYM</sequence>
<reference evidence="3" key="1">
    <citation type="submission" date="2016-10" db="EMBL/GenBank/DDBJ databases">
        <authorList>
            <person name="Varghese N."/>
            <person name="Submissions S."/>
        </authorList>
    </citation>
    <scope>NUCLEOTIDE SEQUENCE [LARGE SCALE GENOMIC DNA]</scope>
    <source>
        <strain evidence="3">ATCC 29999</strain>
    </source>
</reference>